<protein>
    <submittedName>
        <fullName evidence="3">Uncharacterized protein</fullName>
    </submittedName>
</protein>
<feature type="compositionally biased region" description="Basic residues" evidence="1">
    <location>
        <begin position="269"/>
        <end position="280"/>
    </location>
</feature>
<feature type="region of interest" description="Disordered" evidence="1">
    <location>
        <begin position="356"/>
        <end position="396"/>
    </location>
</feature>
<feature type="compositionally biased region" description="Polar residues" evidence="1">
    <location>
        <begin position="376"/>
        <end position="389"/>
    </location>
</feature>
<dbReference type="OrthoDB" id="10392704at2759"/>
<evidence type="ECO:0000313" key="3">
    <source>
        <dbReference type="EMBL" id="CAB0037789.1"/>
    </source>
</evidence>
<sequence length="396" mass="44525">MNFIKEFAVDLCAVGKTEKKGTEKTKPIVKETVIKGKKKTEKKKVESETSMDSSQISLEEKKKLSFKYVVMIARIAALCMIMYITYVTCVEERLHKRVLSIAISIRCTMIQNTNLLRDMENGVFTKPLVCEDDVFFDSCESSIFTNDNDSTININNINNNSIDRVFPLSAKTFNLLKTIVHEFDDCHCRSPLCDVRVSEIIKHFESIAGNDVDDAETTRVDRGSLACTVKRLIGFYQAKLLKTGVGTSCPSFVHKHRTSAAAATSAKSPRCRTPRRRTPRRLAQSSQRSNSPRLSTAASASLLSSSPMYAKKETPRRSRLDLDRSTISVCRRSLNMLPTPEKAAIRPVSEIRKCFSPGMKKQQQQQQKQRKLRDVQSAQVPNIVVNDSSTGKEEIV</sequence>
<feature type="compositionally biased region" description="Basic and acidic residues" evidence="1">
    <location>
        <begin position="310"/>
        <end position="321"/>
    </location>
</feature>
<feature type="transmembrane region" description="Helical" evidence="2">
    <location>
        <begin position="68"/>
        <end position="86"/>
    </location>
</feature>
<dbReference type="EMBL" id="CADCXV010000868">
    <property type="protein sequence ID" value="CAB0037789.1"/>
    <property type="molecule type" value="Genomic_DNA"/>
</dbReference>
<keyword evidence="4" id="KW-1185">Reference proteome</keyword>
<keyword evidence="2" id="KW-0472">Membrane</keyword>
<evidence type="ECO:0000256" key="1">
    <source>
        <dbReference type="SAM" id="MobiDB-lite"/>
    </source>
</evidence>
<accession>A0A6H5ILW0</accession>
<dbReference type="AlphaFoldDB" id="A0A6H5ILW0"/>
<feature type="compositionally biased region" description="Low complexity" evidence="1">
    <location>
        <begin position="294"/>
        <end position="306"/>
    </location>
</feature>
<keyword evidence="2" id="KW-0812">Transmembrane</keyword>
<gene>
    <name evidence="3" type="ORF">TBRA_LOCUS9600</name>
</gene>
<feature type="compositionally biased region" description="Polar residues" evidence="1">
    <location>
        <begin position="283"/>
        <end position="293"/>
    </location>
</feature>
<evidence type="ECO:0000256" key="2">
    <source>
        <dbReference type="SAM" id="Phobius"/>
    </source>
</evidence>
<feature type="region of interest" description="Disordered" evidence="1">
    <location>
        <begin position="259"/>
        <end position="321"/>
    </location>
</feature>
<dbReference type="Proteomes" id="UP000479190">
    <property type="component" value="Unassembled WGS sequence"/>
</dbReference>
<reference evidence="3 4" key="1">
    <citation type="submission" date="2020-02" db="EMBL/GenBank/DDBJ databases">
        <authorList>
            <person name="Ferguson B K."/>
        </authorList>
    </citation>
    <scope>NUCLEOTIDE SEQUENCE [LARGE SCALE GENOMIC DNA]</scope>
</reference>
<keyword evidence="2" id="KW-1133">Transmembrane helix</keyword>
<evidence type="ECO:0000313" key="4">
    <source>
        <dbReference type="Proteomes" id="UP000479190"/>
    </source>
</evidence>
<proteinExistence type="predicted"/>
<name>A0A6H5ILW0_9HYME</name>
<organism evidence="3 4">
    <name type="scientific">Trichogramma brassicae</name>
    <dbReference type="NCBI Taxonomy" id="86971"/>
    <lineage>
        <taxon>Eukaryota</taxon>
        <taxon>Metazoa</taxon>
        <taxon>Ecdysozoa</taxon>
        <taxon>Arthropoda</taxon>
        <taxon>Hexapoda</taxon>
        <taxon>Insecta</taxon>
        <taxon>Pterygota</taxon>
        <taxon>Neoptera</taxon>
        <taxon>Endopterygota</taxon>
        <taxon>Hymenoptera</taxon>
        <taxon>Apocrita</taxon>
        <taxon>Proctotrupomorpha</taxon>
        <taxon>Chalcidoidea</taxon>
        <taxon>Trichogrammatidae</taxon>
        <taxon>Trichogramma</taxon>
    </lineage>
</organism>